<evidence type="ECO:0000313" key="7">
    <source>
        <dbReference type="Proteomes" id="UP000623967"/>
    </source>
</evidence>
<dbReference type="InterPro" id="IPR028082">
    <property type="entry name" value="Peripla_BP_I"/>
</dbReference>
<gene>
    <name evidence="6" type="ORF">JK635_12165</name>
</gene>
<keyword evidence="4" id="KW-0812">Transmembrane</keyword>
<organism evidence="6 7">
    <name type="scientific">Neobacillus paridis</name>
    <dbReference type="NCBI Taxonomy" id="2803862"/>
    <lineage>
        <taxon>Bacteria</taxon>
        <taxon>Bacillati</taxon>
        <taxon>Bacillota</taxon>
        <taxon>Bacilli</taxon>
        <taxon>Bacillales</taxon>
        <taxon>Bacillaceae</taxon>
        <taxon>Neobacillus</taxon>
    </lineage>
</organism>
<accession>A0ABS1TP71</accession>
<dbReference type="RefSeq" id="WP_202654191.1">
    <property type="nucleotide sequence ID" value="NZ_JAESWB010000168.1"/>
</dbReference>
<dbReference type="Gene3D" id="3.40.50.2300">
    <property type="match status" value="2"/>
</dbReference>
<reference evidence="6 7" key="1">
    <citation type="submission" date="2021-01" db="EMBL/GenBank/DDBJ databases">
        <title>Genome public.</title>
        <authorList>
            <person name="Liu C."/>
            <person name="Sun Q."/>
        </authorList>
    </citation>
    <scope>NUCLEOTIDE SEQUENCE [LARGE SCALE GENOMIC DNA]</scope>
    <source>
        <strain evidence="6 7">YIM B02564</strain>
    </source>
</reference>
<dbReference type="EMBL" id="JAESWB010000168">
    <property type="protein sequence ID" value="MBL4952968.1"/>
    <property type="molecule type" value="Genomic_DNA"/>
</dbReference>
<dbReference type="PANTHER" id="PTHR46847">
    <property type="entry name" value="D-ALLOSE-BINDING PERIPLASMIC PROTEIN-RELATED"/>
    <property type="match status" value="1"/>
</dbReference>
<evidence type="ECO:0000256" key="3">
    <source>
        <dbReference type="ARBA" id="ARBA00022729"/>
    </source>
</evidence>
<dbReference type="Proteomes" id="UP000623967">
    <property type="component" value="Unassembled WGS sequence"/>
</dbReference>
<name>A0ABS1TP71_9BACI</name>
<dbReference type="CDD" id="cd06314">
    <property type="entry name" value="PBP1_tmGBP"/>
    <property type="match status" value="1"/>
</dbReference>
<keyword evidence="4" id="KW-0472">Membrane</keyword>
<protein>
    <submittedName>
        <fullName evidence="6">Sugar-binding protein</fullName>
    </submittedName>
</protein>
<evidence type="ECO:0000256" key="1">
    <source>
        <dbReference type="ARBA" id="ARBA00004196"/>
    </source>
</evidence>
<evidence type="ECO:0000259" key="5">
    <source>
        <dbReference type="Pfam" id="PF13407"/>
    </source>
</evidence>
<comment type="subcellular location">
    <subcellularLocation>
        <location evidence="1">Cell envelope</location>
    </subcellularLocation>
</comment>
<evidence type="ECO:0000256" key="4">
    <source>
        <dbReference type="SAM" id="Phobius"/>
    </source>
</evidence>
<evidence type="ECO:0000313" key="6">
    <source>
        <dbReference type="EMBL" id="MBL4952968.1"/>
    </source>
</evidence>
<sequence>MNYLLKLFYLIGFLLFFATFSFAIYFAEKMNDFRVSAAKEKVPSYKYHFVLVPEEVDNNYWRLIEKGARDAANQFGIELEYVGPKQGNIDEHLKTLEMAAAAKVDGIISQGLTEKQFTPLINKLVKNGTPIITIDTDAENSNRNSYVGTNNYYAGFIAGQALLKDTSGIVNVAIITGSFHSINQKMRVNGFKAAVKGEERVRIIAIEESKISQIRAAEKTYQILEKYPQVNAIFGTSALDGIGIANSVTLLNRVEGMYIIGFDTLDETLAAMKKGIIDATVTQEPYEMGHRSVELMIKIIEGKKVPTTNYTNTAVIHKEDITADMKEDTVK</sequence>
<keyword evidence="4" id="KW-1133">Transmembrane helix</keyword>
<dbReference type="InterPro" id="IPR025997">
    <property type="entry name" value="SBP_2_dom"/>
</dbReference>
<comment type="caution">
    <text evidence="6">The sequence shown here is derived from an EMBL/GenBank/DDBJ whole genome shotgun (WGS) entry which is preliminary data.</text>
</comment>
<proteinExistence type="inferred from homology"/>
<keyword evidence="7" id="KW-1185">Reference proteome</keyword>
<dbReference type="PANTHER" id="PTHR46847:SF1">
    <property type="entry name" value="D-ALLOSE-BINDING PERIPLASMIC PROTEIN-RELATED"/>
    <property type="match status" value="1"/>
</dbReference>
<feature type="domain" description="Periplasmic binding protein" evidence="5">
    <location>
        <begin position="49"/>
        <end position="304"/>
    </location>
</feature>
<comment type="similarity">
    <text evidence="2">Belongs to the bacterial solute-binding protein 2 family.</text>
</comment>
<dbReference type="Pfam" id="PF13407">
    <property type="entry name" value="Peripla_BP_4"/>
    <property type="match status" value="1"/>
</dbReference>
<evidence type="ECO:0000256" key="2">
    <source>
        <dbReference type="ARBA" id="ARBA00007639"/>
    </source>
</evidence>
<keyword evidence="3" id="KW-0732">Signal</keyword>
<dbReference type="SUPFAM" id="SSF53822">
    <property type="entry name" value="Periplasmic binding protein-like I"/>
    <property type="match status" value="1"/>
</dbReference>
<feature type="transmembrane region" description="Helical" evidence="4">
    <location>
        <begin position="7"/>
        <end position="27"/>
    </location>
</feature>